<dbReference type="FunFam" id="2.20.25.80:FF:000002">
    <property type="entry name" value="probable WRKY transcription factor 31"/>
    <property type="match status" value="1"/>
</dbReference>
<dbReference type="GO" id="GO:0005634">
    <property type="term" value="C:nucleus"/>
    <property type="evidence" value="ECO:0007669"/>
    <property type="project" value="UniProtKB-SubCell"/>
</dbReference>
<sequence length="576" mass="62321">MEGVSRESSHGCGVKEEKRIESSCDQEDCKNQMVLEVGNRRNDQEGDTLSSMSPNQKDLGGHQQDDQLEIAKAAMGEVREENQRLRTCIDQMMKDYQSLQKQFRDIVEQDAKKSSNKTDAHQDEMEESELVSLSLGRTSSDPKNLKDDKYKIPCKGEINQKPDDKDGSLVLGLDSKYEVSRTGPAGSSLDPSPENSSEVKEQAGETWPPGKVLKTVRSGDEEVSQQNPAKKARVSVRVRCDTPTMNDGCQWRKYGQKIAKGNPCPRAYYRCTVAPSCPVRKQVQRYAEDMSILITTYEGTHNHPLPISATAMASTTSAAASMLMSGSSTSGSGPNQSAIATTTAPELHGLNFYLSDSSKPRPFYLPNSSISSSPSCPTITLDLTSNSASSSSHFNKFFTNFPPRYSSTNLNFSSLESSNTLPLSWSNPPILNYGTQSYSKNQMGSLNFGRQAHQENPYLSYMQKNNIANSSQAQPLLPDTIEAATKAITSDPSFQSALAAALTSIIGSNTGGGGGTGTVGNHGGGDKFPALSNFPSTSNANKCSPPTNSQPRSLMMLPNSLAFVTSKSKSTSPEDN</sequence>
<evidence type="ECO:0000256" key="7">
    <source>
        <dbReference type="SAM" id="MobiDB-lite"/>
    </source>
</evidence>
<name>A0AA88UJV4_9ASTE</name>
<gene>
    <name evidence="9" type="ORF">RJ640_005389</name>
</gene>
<protein>
    <recommendedName>
        <fullName evidence="8">WRKY domain-containing protein</fullName>
    </recommendedName>
</protein>
<evidence type="ECO:0000313" key="9">
    <source>
        <dbReference type="EMBL" id="KAK2984373.1"/>
    </source>
</evidence>
<dbReference type="InterPro" id="IPR044810">
    <property type="entry name" value="WRKY_plant"/>
</dbReference>
<feature type="compositionally biased region" description="Basic and acidic residues" evidence="7">
    <location>
        <begin position="1"/>
        <end position="30"/>
    </location>
</feature>
<dbReference type="Proteomes" id="UP001187471">
    <property type="component" value="Unassembled WGS sequence"/>
</dbReference>
<evidence type="ECO:0000256" key="2">
    <source>
        <dbReference type="ARBA" id="ARBA00023015"/>
    </source>
</evidence>
<evidence type="ECO:0000256" key="5">
    <source>
        <dbReference type="ARBA" id="ARBA00023242"/>
    </source>
</evidence>
<proteinExistence type="inferred from homology"/>
<comment type="caution">
    <text evidence="9">The sequence shown here is derived from an EMBL/GenBank/DDBJ whole genome shotgun (WGS) entry which is preliminary data.</text>
</comment>
<dbReference type="InterPro" id="IPR003657">
    <property type="entry name" value="WRKY_dom"/>
</dbReference>
<keyword evidence="2" id="KW-0805">Transcription regulation</keyword>
<keyword evidence="5" id="KW-0539">Nucleus</keyword>
<keyword evidence="3" id="KW-0238">DNA-binding</keyword>
<feature type="compositionally biased region" description="Gly residues" evidence="7">
    <location>
        <begin position="509"/>
        <end position="523"/>
    </location>
</feature>
<dbReference type="PANTHER" id="PTHR31429">
    <property type="entry name" value="WRKY TRANSCRIPTION FACTOR 36-RELATED"/>
    <property type="match status" value="1"/>
</dbReference>
<evidence type="ECO:0000256" key="6">
    <source>
        <dbReference type="ARBA" id="ARBA00061007"/>
    </source>
</evidence>
<feature type="domain" description="WRKY" evidence="8">
    <location>
        <begin position="240"/>
        <end position="306"/>
    </location>
</feature>
<feature type="compositionally biased region" description="Basic and acidic residues" evidence="7">
    <location>
        <begin position="158"/>
        <end position="167"/>
    </location>
</feature>
<feature type="compositionally biased region" description="Polar residues" evidence="7">
    <location>
        <begin position="533"/>
        <end position="552"/>
    </location>
</feature>
<accession>A0AA88UJV4</accession>
<dbReference type="GO" id="GO:0003700">
    <property type="term" value="F:DNA-binding transcription factor activity"/>
    <property type="evidence" value="ECO:0007669"/>
    <property type="project" value="InterPro"/>
</dbReference>
<feature type="compositionally biased region" description="Polar residues" evidence="7">
    <location>
        <begin position="47"/>
        <end position="56"/>
    </location>
</feature>
<dbReference type="GO" id="GO:0043565">
    <property type="term" value="F:sequence-specific DNA binding"/>
    <property type="evidence" value="ECO:0007669"/>
    <property type="project" value="InterPro"/>
</dbReference>
<evidence type="ECO:0000256" key="1">
    <source>
        <dbReference type="ARBA" id="ARBA00004123"/>
    </source>
</evidence>
<dbReference type="AlphaFoldDB" id="A0AA88UJV4"/>
<dbReference type="Gene3D" id="2.20.25.80">
    <property type="entry name" value="WRKY domain"/>
    <property type="match status" value="1"/>
</dbReference>
<feature type="region of interest" description="Disordered" evidence="7">
    <location>
        <begin position="1"/>
        <end position="68"/>
    </location>
</feature>
<comment type="subcellular location">
    <subcellularLocation>
        <location evidence="1">Nucleus</location>
    </subcellularLocation>
</comment>
<evidence type="ECO:0000259" key="8">
    <source>
        <dbReference type="PROSITE" id="PS50811"/>
    </source>
</evidence>
<evidence type="ECO:0000256" key="3">
    <source>
        <dbReference type="ARBA" id="ARBA00023125"/>
    </source>
</evidence>
<dbReference type="EMBL" id="JAVXUO010001242">
    <property type="protein sequence ID" value="KAK2984373.1"/>
    <property type="molecule type" value="Genomic_DNA"/>
</dbReference>
<keyword evidence="4" id="KW-0804">Transcription</keyword>
<evidence type="ECO:0000256" key="4">
    <source>
        <dbReference type="ARBA" id="ARBA00023163"/>
    </source>
</evidence>
<dbReference type="SMART" id="SM00774">
    <property type="entry name" value="WRKY"/>
    <property type="match status" value="1"/>
</dbReference>
<reference evidence="9" key="1">
    <citation type="submission" date="2022-12" db="EMBL/GenBank/DDBJ databases">
        <title>Draft genome assemblies for two species of Escallonia (Escalloniales).</title>
        <authorList>
            <person name="Chanderbali A."/>
            <person name="Dervinis C."/>
            <person name="Anghel I."/>
            <person name="Soltis D."/>
            <person name="Soltis P."/>
            <person name="Zapata F."/>
        </authorList>
    </citation>
    <scope>NUCLEOTIDE SEQUENCE</scope>
    <source>
        <strain evidence="9">UCBG92.1500</strain>
        <tissue evidence="9">Leaf</tissue>
    </source>
</reference>
<keyword evidence="10" id="KW-1185">Reference proteome</keyword>
<feature type="compositionally biased region" description="Basic and acidic residues" evidence="7">
    <location>
        <begin position="107"/>
        <end position="123"/>
    </location>
</feature>
<dbReference type="SUPFAM" id="SSF118290">
    <property type="entry name" value="WRKY DNA-binding domain"/>
    <property type="match status" value="1"/>
</dbReference>
<dbReference type="PANTHER" id="PTHR31429:SF86">
    <property type="entry name" value="WRKY TRANSCRIPTION FACTOR 61-RELATED"/>
    <property type="match status" value="1"/>
</dbReference>
<organism evidence="9 10">
    <name type="scientific">Escallonia rubra</name>
    <dbReference type="NCBI Taxonomy" id="112253"/>
    <lineage>
        <taxon>Eukaryota</taxon>
        <taxon>Viridiplantae</taxon>
        <taxon>Streptophyta</taxon>
        <taxon>Embryophyta</taxon>
        <taxon>Tracheophyta</taxon>
        <taxon>Spermatophyta</taxon>
        <taxon>Magnoliopsida</taxon>
        <taxon>eudicotyledons</taxon>
        <taxon>Gunneridae</taxon>
        <taxon>Pentapetalae</taxon>
        <taxon>asterids</taxon>
        <taxon>campanulids</taxon>
        <taxon>Escalloniales</taxon>
        <taxon>Escalloniaceae</taxon>
        <taxon>Escallonia</taxon>
    </lineage>
</organism>
<comment type="similarity">
    <text evidence="6">Belongs to the WRKY group II-b family.</text>
</comment>
<dbReference type="PROSITE" id="PS50811">
    <property type="entry name" value="WRKY"/>
    <property type="match status" value="1"/>
</dbReference>
<evidence type="ECO:0000313" key="10">
    <source>
        <dbReference type="Proteomes" id="UP001187471"/>
    </source>
</evidence>
<dbReference type="InterPro" id="IPR036576">
    <property type="entry name" value="WRKY_dom_sf"/>
</dbReference>
<dbReference type="Pfam" id="PF03106">
    <property type="entry name" value="WRKY"/>
    <property type="match status" value="1"/>
</dbReference>
<feature type="region of interest" description="Disordered" evidence="7">
    <location>
        <begin position="509"/>
        <end position="552"/>
    </location>
</feature>
<feature type="region of interest" description="Disordered" evidence="7">
    <location>
        <begin position="107"/>
        <end position="230"/>
    </location>
</feature>